<evidence type="ECO:0000313" key="5">
    <source>
        <dbReference type="Proteomes" id="UP001146793"/>
    </source>
</evidence>
<dbReference type="Proteomes" id="UP001146793">
    <property type="component" value="Unassembled WGS sequence"/>
</dbReference>
<dbReference type="SUPFAM" id="SSF57184">
    <property type="entry name" value="Growth factor receptor domain"/>
    <property type="match status" value="1"/>
</dbReference>
<feature type="chain" id="PRO_5043698158" evidence="2">
    <location>
        <begin position="28"/>
        <end position="199"/>
    </location>
</feature>
<comment type="caution">
    <text evidence="4">The sequence shown here is derived from an EMBL/GenBank/DDBJ whole genome shotgun (WGS) entry which is preliminary data.</text>
</comment>
<evidence type="ECO:0000313" key="4">
    <source>
        <dbReference type="EMBL" id="KAJ3445337.1"/>
    </source>
</evidence>
<sequence>MVKFSSIKYAFLLICLIFFVCISCKESCRPGTYFDTKTKNCQICAFGTYSPFEDMEFCVACPEGTYGDKVGASECTKCPAGTYNDLIGATTSHKVCRNCSAGTYAKNDGSKNCKLCPENTYQNKLGGIKCIICLDGYESSKGAVSCSSVKIELTFFLTFMAGVTNIVVFLVILSVTVIKQRISVLTLEQQERRQQQQDH</sequence>
<feature type="domain" description="Tyrosine-protein kinase ephrin type A/B receptor-like" evidence="3">
    <location>
        <begin position="47"/>
        <end position="91"/>
    </location>
</feature>
<organism evidence="4 5">
    <name type="scientific">Anaeramoeba flamelloides</name>
    <dbReference type="NCBI Taxonomy" id="1746091"/>
    <lineage>
        <taxon>Eukaryota</taxon>
        <taxon>Metamonada</taxon>
        <taxon>Anaeramoebidae</taxon>
        <taxon>Anaeramoeba</taxon>
    </lineage>
</organism>
<name>A0AAV7ZXV9_9EUKA</name>
<proteinExistence type="predicted"/>
<keyword evidence="1" id="KW-0472">Membrane</keyword>
<feature type="domain" description="Tyrosine-protein kinase ephrin type A/B receptor-like" evidence="3">
    <location>
        <begin position="102"/>
        <end position="145"/>
    </location>
</feature>
<dbReference type="PANTHER" id="PTHR46967:SF1">
    <property type="entry name" value="KERATIN-ASSOCIATED PROTEIN 16-1-LIKE"/>
    <property type="match status" value="1"/>
</dbReference>
<dbReference type="InterPro" id="IPR011641">
    <property type="entry name" value="Tyr-kin_ephrin_A/B_rcpt-like"/>
</dbReference>
<reference evidence="4" key="1">
    <citation type="submission" date="2022-08" db="EMBL/GenBank/DDBJ databases">
        <title>Novel sulphate-reducing endosymbionts in the free-living metamonad Anaeramoeba.</title>
        <authorList>
            <person name="Jerlstrom-Hultqvist J."/>
            <person name="Cepicka I."/>
            <person name="Gallot-Lavallee L."/>
            <person name="Salas-Leiva D."/>
            <person name="Curtis B.A."/>
            <person name="Zahonova K."/>
            <person name="Pipaliya S."/>
            <person name="Dacks J."/>
            <person name="Roger A.J."/>
        </authorList>
    </citation>
    <scope>NUCLEOTIDE SEQUENCE</scope>
    <source>
        <strain evidence="4">Busselton2</strain>
    </source>
</reference>
<evidence type="ECO:0000256" key="2">
    <source>
        <dbReference type="SAM" id="SignalP"/>
    </source>
</evidence>
<feature type="signal peptide" evidence="2">
    <location>
        <begin position="1"/>
        <end position="27"/>
    </location>
</feature>
<keyword evidence="2" id="KW-0732">Signal</keyword>
<dbReference type="InterPro" id="IPR009030">
    <property type="entry name" value="Growth_fac_rcpt_cys_sf"/>
</dbReference>
<evidence type="ECO:0000259" key="3">
    <source>
        <dbReference type="Pfam" id="PF07699"/>
    </source>
</evidence>
<dbReference type="EMBL" id="JANTQA010000023">
    <property type="protein sequence ID" value="KAJ3445337.1"/>
    <property type="molecule type" value="Genomic_DNA"/>
</dbReference>
<dbReference type="PANTHER" id="PTHR46967">
    <property type="entry name" value="INSULIN-LIKE GROWTH FACTOR BINDING PROTEIN,N-TERMINAL"/>
    <property type="match status" value="1"/>
</dbReference>
<feature type="transmembrane region" description="Helical" evidence="1">
    <location>
        <begin position="155"/>
        <end position="178"/>
    </location>
</feature>
<dbReference type="SMART" id="SM01411">
    <property type="entry name" value="Ephrin_rec_like"/>
    <property type="match status" value="2"/>
</dbReference>
<gene>
    <name evidence="4" type="ORF">M0812_11209</name>
</gene>
<dbReference type="AlphaFoldDB" id="A0AAV7ZXV9"/>
<dbReference type="Gene3D" id="2.10.50.10">
    <property type="entry name" value="Tumor Necrosis Factor Receptor, subunit A, domain 2"/>
    <property type="match status" value="2"/>
</dbReference>
<evidence type="ECO:0000256" key="1">
    <source>
        <dbReference type="SAM" id="Phobius"/>
    </source>
</evidence>
<keyword evidence="1" id="KW-1133">Transmembrane helix</keyword>
<dbReference type="Pfam" id="PF07699">
    <property type="entry name" value="Ephrin_rec_like"/>
    <property type="match status" value="2"/>
</dbReference>
<keyword evidence="1" id="KW-0812">Transmembrane</keyword>
<accession>A0AAV7ZXV9</accession>
<protein>
    <submittedName>
        <fullName evidence="4">Insulin-like growth factor binding proteinn-terminal</fullName>
    </submittedName>
</protein>